<organism evidence="1 2">
    <name type="scientific">Sphaerospermopsis torques-reginae ITEP-024</name>
    <dbReference type="NCBI Taxonomy" id="984208"/>
    <lineage>
        <taxon>Bacteria</taxon>
        <taxon>Bacillati</taxon>
        <taxon>Cyanobacteriota</taxon>
        <taxon>Cyanophyceae</taxon>
        <taxon>Nostocales</taxon>
        <taxon>Aphanizomenonaceae</taxon>
        <taxon>Sphaerospermopsis</taxon>
        <taxon>Sphaerospermopsis torques-reginae</taxon>
    </lineage>
</organism>
<proteinExistence type="predicted"/>
<sequence>MLKVFADRGGTFTDIIAVTNNQEIIDRLSRHTQRFLIVPQANKKWIIVYKCYLEMFL</sequence>
<reference evidence="1 2" key="1">
    <citation type="journal article" date="2022" name="J. Am. Chem. Soc.">
        <title>Biosynthesis of Guanitoxin Enables Global Environmental Detection in Freshwater Cyanobacteria.</title>
        <authorList>
            <person name="Lima S.T."/>
            <person name="Fallon T.R."/>
            <person name="Cordoza J.L."/>
            <person name="Chekan J.R."/>
            <person name="Delbaje E."/>
            <person name="Hopiavuori A.R."/>
            <person name="Alvarenga D.O."/>
            <person name="Wood S.M."/>
            <person name="Luhavaya H."/>
            <person name="Baumgartner J.T."/>
            <person name="Dorr F.A."/>
            <person name="Etchegaray A."/>
            <person name="Pinto E."/>
            <person name="McKinnie S.M.K."/>
            <person name="Fiore M.F."/>
            <person name="Moore B.S."/>
        </authorList>
    </citation>
    <scope>NUCLEOTIDE SEQUENCE [LARGE SCALE GENOMIC DNA]</scope>
    <source>
        <strain evidence="1 2">ITEP-024</strain>
    </source>
</reference>
<accession>A0ABX8X7C0</accession>
<evidence type="ECO:0000313" key="1">
    <source>
        <dbReference type="EMBL" id="QYX34381.1"/>
    </source>
</evidence>
<protein>
    <recommendedName>
        <fullName evidence="3">Hydantoinase/oxoprolinase N-terminal domain-containing protein</fullName>
    </recommendedName>
</protein>
<gene>
    <name evidence="1" type="ORF">K2F26_24180</name>
</gene>
<keyword evidence="2" id="KW-1185">Reference proteome</keyword>
<dbReference type="EMBL" id="CP080598">
    <property type="protein sequence ID" value="QYX34381.1"/>
    <property type="molecule type" value="Genomic_DNA"/>
</dbReference>
<dbReference type="RefSeq" id="WP_220612028.1">
    <property type="nucleotide sequence ID" value="NZ_CP080598.1"/>
</dbReference>
<name>A0ABX8X7C0_9CYAN</name>
<evidence type="ECO:0008006" key="3">
    <source>
        <dbReference type="Google" id="ProtNLM"/>
    </source>
</evidence>
<dbReference type="Proteomes" id="UP000826540">
    <property type="component" value="Chromosome"/>
</dbReference>
<evidence type="ECO:0000313" key="2">
    <source>
        <dbReference type="Proteomes" id="UP000826540"/>
    </source>
</evidence>